<name>A0A511YUD4_9CELL</name>
<evidence type="ECO:0000256" key="2">
    <source>
        <dbReference type="ARBA" id="ARBA00009320"/>
    </source>
</evidence>
<dbReference type="GO" id="GO:0005829">
    <property type="term" value="C:cytosol"/>
    <property type="evidence" value="ECO:0007669"/>
    <property type="project" value="TreeGrafter"/>
</dbReference>
<evidence type="ECO:0000256" key="1">
    <source>
        <dbReference type="ARBA" id="ARBA00001933"/>
    </source>
</evidence>
<evidence type="ECO:0000256" key="5">
    <source>
        <dbReference type="RuleBase" id="RU004516"/>
    </source>
</evidence>
<proteinExistence type="inferred from homology"/>
<dbReference type="InterPro" id="IPR050571">
    <property type="entry name" value="Class-IV_PLP-Dep_Aminotrnsfr"/>
</dbReference>
<dbReference type="Gene3D" id="3.30.470.10">
    <property type="match status" value="1"/>
</dbReference>
<sequence>MGIEGTVAWVNGRLRDPAEPVLSALDHGLTVGDGVFETCGVVQGRAFALTRHLRRLQHSALGIGLPAPDEALLRDAVAQVLAAGTGLGRLRITVTAGLGPLGSGRIPGEPTVIVLAGPANPPDVVRVVRVPWVRNERSAVAGLKTTSYVENAVALAHAQSQGADEALLANTVGELCEGTGTNVFVERDGEVLTPPLSSGCLGGITRELVLEWGAQAGLPVREALPGELPYTVLDDVAAGRAQLGLTGSVRTVAPVVALDGAAVTTGPLVAELRALYAAREPQDVDP</sequence>
<protein>
    <submittedName>
        <fullName evidence="6">4-amino-4-deoxychorismate lyase</fullName>
    </submittedName>
</protein>
<dbReference type="InterPro" id="IPR018300">
    <property type="entry name" value="Aminotrans_IV_CS"/>
</dbReference>
<evidence type="ECO:0000313" key="7">
    <source>
        <dbReference type="Proteomes" id="UP000321484"/>
    </source>
</evidence>
<dbReference type="Pfam" id="PF01063">
    <property type="entry name" value="Aminotran_4"/>
    <property type="match status" value="1"/>
</dbReference>
<dbReference type="InterPro" id="IPR043132">
    <property type="entry name" value="BCAT-like_C"/>
</dbReference>
<keyword evidence="6" id="KW-0456">Lyase</keyword>
<evidence type="ECO:0000313" key="6">
    <source>
        <dbReference type="EMBL" id="GEN78807.1"/>
    </source>
</evidence>
<dbReference type="InterPro" id="IPR001544">
    <property type="entry name" value="Aminotrans_IV"/>
</dbReference>
<dbReference type="EMBL" id="BJYK01000001">
    <property type="protein sequence ID" value="GEN78807.1"/>
    <property type="molecule type" value="Genomic_DNA"/>
</dbReference>
<dbReference type="Proteomes" id="UP000321484">
    <property type="component" value="Unassembled WGS sequence"/>
</dbReference>
<evidence type="ECO:0000256" key="4">
    <source>
        <dbReference type="RuleBase" id="RU004106"/>
    </source>
</evidence>
<gene>
    <name evidence="6" type="ORF">AFE02nite_05410</name>
</gene>
<accession>A0A511YUD4</accession>
<dbReference type="PROSITE" id="PS00770">
    <property type="entry name" value="AA_TRANSFER_CLASS_4"/>
    <property type="match status" value="1"/>
</dbReference>
<dbReference type="RefSeq" id="WP_034244346.1">
    <property type="nucleotide sequence ID" value="NZ_BJYK01000001.1"/>
</dbReference>
<comment type="cofactor">
    <cofactor evidence="1 5">
        <name>pyridoxal 5'-phosphate</name>
        <dbReference type="ChEBI" id="CHEBI:597326"/>
    </cofactor>
</comment>
<dbReference type="SUPFAM" id="SSF56752">
    <property type="entry name" value="D-aminoacid aminotransferase-like PLP-dependent enzymes"/>
    <property type="match status" value="1"/>
</dbReference>
<dbReference type="AlphaFoldDB" id="A0A511YUD4"/>
<dbReference type="CDD" id="cd00449">
    <property type="entry name" value="PLPDE_IV"/>
    <property type="match status" value="1"/>
</dbReference>
<dbReference type="InterPro" id="IPR043131">
    <property type="entry name" value="BCAT-like_N"/>
</dbReference>
<comment type="caution">
    <text evidence="6">The sequence shown here is derived from an EMBL/GenBank/DDBJ whole genome shotgun (WGS) entry which is preliminary data.</text>
</comment>
<dbReference type="PANTHER" id="PTHR42743">
    <property type="entry name" value="AMINO-ACID AMINOTRANSFERASE"/>
    <property type="match status" value="1"/>
</dbReference>
<dbReference type="PANTHER" id="PTHR42743:SF11">
    <property type="entry name" value="AMINODEOXYCHORISMATE LYASE"/>
    <property type="match status" value="1"/>
</dbReference>
<dbReference type="GO" id="GO:0046394">
    <property type="term" value="P:carboxylic acid biosynthetic process"/>
    <property type="evidence" value="ECO:0007669"/>
    <property type="project" value="UniProtKB-ARBA"/>
</dbReference>
<keyword evidence="3 5" id="KW-0663">Pyridoxal phosphate</keyword>
<reference evidence="6 7" key="1">
    <citation type="submission" date="2019-07" db="EMBL/GenBank/DDBJ databases">
        <title>Whole genome shotgun sequence of Actinotalea fermentans NBRC 105374.</title>
        <authorList>
            <person name="Hosoyama A."/>
            <person name="Uohara A."/>
            <person name="Ohji S."/>
            <person name="Ichikawa N."/>
        </authorList>
    </citation>
    <scope>NUCLEOTIDE SEQUENCE [LARGE SCALE GENOMIC DNA]</scope>
    <source>
        <strain evidence="6 7">NBRC 105374</strain>
    </source>
</reference>
<keyword evidence="7" id="KW-1185">Reference proteome</keyword>
<dbReference type="OrthoDB" id="9805628at2"/>
<dbReference type="Gene3D" id="3.20.10.10">
    <property type="entry name" value="D-amino Acid Aminotransferase, subunit A, domain 2"/>
    <property type="match status" value="1"/>
</dbReference>
<comment type="similarity">
    <text evidence="2 4">Belongs to the class-IV pyridoxal-phosphate-dependent aminotransferase family.</text>
</comment>
<evidence type="ECO:0000256" key="3">
    <source>
        <dbReference type="ARBA" id="ARBA00022898"/>
    </source>
</evidence>
<organism evidence="6 7">
    <name type="scientific">Actinotalea fermentans</name>
    <dbReference type="NCBI Taxonomy" id="43671"/>
    <lineage>
        <taxon>Bacteria</taxon>
        <taxon>Bacillati</taxon>
        <taxon>Actinomycetota</taxon>
        <taxon>Actinomycetes</taxon>
        <taxon>Micrococcales</taxon>
        <taxon>Cellulomonadaceae</taxon>
        <taxon>Actinotalea</taxon>
    </lineage>
</organism>
<dbReference type="InterPro" id="IPR036038">
    <property type="entry name" value="Aminotransferase-like"/>
</dbReference>
<dbReference type="GO" id="GO:0016829">
    <property type="term" value="F:lyase activity"/>
    <property type="evidence" value="ECO:0007669"/>
    <property type="project" value="UniProtKB-KW"/>
</dbReference>